<dbReference type="Proteomes" id="UP000073492">
    <property type="component" value="Unassembled WGS sequence"/>
</dbReference>
<dbReference type="InterPro" id="IPR009057">
    <property type="entry name" value="Homeodomain-like_sf"/>
</dbReference>
<dbReference type="SUPFAM" id="SSF46689">
    <property type="entry name" value="Homeodomain-like"/>
    <property type="match status" value="1"/>
</dbReference>
<sequence>MFTLAVANHWRQLQLRRKIPLSEEPHVPVKAELAQRIIELRAACKKFRAIAILGRCSITRVESIFHVYNKKRDINLDGVLPSVDSDQTRTLLNTKDGQQLTYQQVAQEVQIPQSSVDGLHRRQKAADLHKHGRRWTPEQDEKVLGLAMQNGHDWKRLCLQMPDRTRRGIEWRCYKIKRDRAGLAEQKL</sequence>
<dbReference type="OrthoDB" id="10464659at2759"/>
<evidence type="ECO:0000259" key="1">
    <source>
        <dbReference type="Pfam" id="PF00249"/>
    </source>
</evidence>
<name>A0A139IRT2_9PEZI</name>
<reference evidence="2 3" key="1">
    <citation type="submission" date="2015-07" db="EMBL/GenBank/DDBJ databases">
        <title>Comparative genomics of the Sigatoka disease complex on banana suggests a link between parallel evolutionary changes in Pseudocercospora fijiensis and Pseudocercospora eumusae and increased virulence on the banana host.</title>
        <authorList>
            <person name="Chang T.-C."/>
            <person name="Salvucci A."/>
            <person name="Crous P.W."/>
            <person name="Stergiopoulos I."/>
        </authorList>
    </citation>
    <scope>NUCLEOTIDE SEQUENCE [LARGE SCALE GENOMIC DNA]</scope>
    <source>
        <strain evidence="2 3">CBS 116634</strain>
    </source>
</reference>
<comment type="caution">
    <text evidence="2">The sequence shown here is derived from an EMBL/GenBank/DDBJ whole genome shotgun (WGS) entry which is preliminary data.</text>
</comment>
<gene>
    <name evidence="2" type="ORF">AC579_5750</name>
</gene>
<proteinExistence type="predicted"/>
<protein>
    <recommendedName>
        <fullName evidence="1">Myb-like domain-containing protein</fullName>
    </recommendedName>
</protein>
<dbReference type="Pfam" id="PF00249">
    <property type="entry name" value="Myb_DNA-binding"/>
    <property type="match status" value="1"/>
</dbReference>
<evidence type="ECO:0000313" key="3">
    <source>
        <dbReference type="Proteomes" id="UP000073492"/>
    </source>
</evidence>
<organism evidence="2 3">
    <name type="scientific">Pseudocercospora musae</name>
    <dbReference type="NCBI Taxonomy" id="113226"/>
    <lineage>
        <taxon>Eukaryota</taxon>
        <taxon>Fungi</taxon>
        <taxon>Dikarya</taxon>
        <taxon>Ascomycota</taxon>
        <taxon>Pezizomycotina</taxon>
        <taxon>Dothideomycetes</taxon>
        <taxon>Dothideomycetidae</taxon>
        <taxon>Mycosphaerellales</taxon>
        <taxon>Mycosphaerellaceae</taxon>
        <taxon>Pseudocercospora</taxon>
    </lineage>
</organism>
<dbReference type="InterPro" id="IPR001005">
    <property type="entry name" value="SANT/Myb"/>
</dbReference>
<accession>A0A139IRT2</accession>
<feature type="domain" description="Myb-like" evidence="1">
    <location>
        <begin position="134"/>
        <end position="173"/>
    </location>
</feature>
<dbReference type="EMBL" id="LFZO01000020">
    <property type="protein sequence ID" value="KXT17449.1"/>
    <property type="molecule type" value="Genomic_DNA"/>
</dbReference>
<keyword evidence="3" id="KW-1185">Reference proteome</keyword>
<evidence type="ECO:0000313" key="2">
    <source>
        <dbReference type="EMBL" id="KXT17449.1"/>
    </source>
</evidence>
<dbReference type="AlphaFoldDB" id="A0A139IRT2"/>